<sequence length="127" mass="14439">MLCFGGYKYGGGDHYLRKWINPDSLHGTLKSDGIWGPADQKLKKNKVECYCYPKGHVIDAYGKRYNLPMLLDNEYDAMEVCLRLKDNGLLAKPTHGDTIRFAPPLIITEEQILECSDIISKTVLNFK</sequence>
<dbReference type="InterPro" id="IPR015424">
    <property type="entry name" value="PyrdxlP-dep_Trfase"/>
</dbReference>
<proteinExistence type="predicted"/>
<feature type="non-terminal residue" evidence="1">
    <location>
        <position position="127"/>
    </location>
</feature>
<dbReference type="EMBL" id="CAXKWB010140079">
    <property type="protein sequence ID" value="CAL4245620.1"/>
    <property type="molecule type" value="Genomic_DNA"/>
</dbReference>
<evidence type="ECO:0000313" key="1">
    <source>
        <dbReference type="EMBL" id="CAL4245620.1"/>
    </source>
</evidence>
<dbReference type="InterPro" id="IPR015422">
    <property type="entry name" value="PyrdxlP-dep_Trfase_small"/>
</dbReference>
<dbReference type="SUPFAM" id="SSF53383">
    <property type="entry name" value="PLP-dependent transferases"/>
    <property type="match status" value="1"/>
</dbReference>
<organism evidence="1 2">
    <name type="scientific">Meganyctiphanes norvegica</name>
    <name type="common">Northern krill</name>
    <name type="synonym">Thysanopoda norvegica</name>
    <dbReference type="NCBI Taxonomy" id="48144"/>
    <lineage>
        <taxon>Eukaryota</taxon>
        <taxon>Metazoa</taxon>
        <taxon>Ecdysozoa</taxon>
        <taxon>Arthropoda</taxon>
        <taxon>Crustacea</taxon>
        <taxon>Multicrustacea</taxon>
        <taxon>Malacostraca</taxon>
        <taxon>Eumalacostraca</taxon>
        <taxon>Eucarida</taxon>
        <taxon>Euphausiacea</taxon>
        <taxon>Euphausiidae</taxon>
        <taxon>Meganyctiphanes</taxon>
    </lineage>
</organism>
<reference evidence="1 2" key="1">
    <citation type="submission" date="2024-05" db="EMBL/GenBank/DDBJ databases">
        <authorList>
            <person name="Wallberg A."/>
        </authorList>
    </citation>
    <scope>NUCLEOTIDE SEQUENCE [LARGE SCALE GENOMIC DNA]</scope>
</reference>
<name>A0AAV2SSR4_MEGNR</name>
<evidence type="ECO:0008006" key="3">
    <source>
        <dbReference type="Google" id="ProtNLM"/>
    </source>
</evidence>
<dbReference type="AlphaFoldDB" id="A0AAV2SSR4"/>
<dbReference type="Gene3D" id="3.90.1150.10">
    <property type="entry name" value="Aspartate Aminotransferase, domain 1"/>
    <property type="match status" value="1"/>
</dbReference>
<comment type="caution">
    <text evidence="1">The sequence shown here is derived from an EMBL/GenBank/DDBJ whole genome shotgun (WGS) entry which is preliminary data.</text>
</comment>
<evidence type="ECO:0000313" key="2">
    <source>
        <dbReference type="Proteomes" id="UP001497623"/>
    </source>
</evidence>
<protein>
    <recommendedName>
        <fullName evidence="3">Ornithine aminotransferase</fullName>
    </recommendedName>
</protein>
<gene>
    <name evidence="1" type="ORF">MNOR_LOCUS41076</name>
</gene>
<accession>A0AAV2SSR4</accession>
<keyword evidence="2" id="KW-1185">Reference proteome</keyword>
<dbReference type="Proteomes" id="UP001497623">
    <property type="component" value="Unassembled WGS sequence"/>
</dbReference>